<keyword evidence="2" id="KW-1185">Reference proteome</keyword>
<sequence>MTAQRPYRLTNECEALDFSGLHLYRVLAHVPDSESGWDMRQSYRTLATPSPDTKIRCSALWSGYIPVYRVDAQARFWLVEFIYPLEKERPPESVNEPIQGDAWLFFCERFGGPAVHVPVKDGVVRGREEWMFQLDRERFVVGSELEAGAWPPSSNGRRYF</sequence>
<organism evidence="1 2">
    <name type="scientific">Lysobacter yananisis</name>
    <dbReference type="NCBI Taxonomy" id="1003114"/>
    <lineage>
        <taxon>Bacteria</taxon>
        <taxon>Pseudomonadati</taxon>
        <taxon>Pseudomonadota</taxon>
        <taxon>Gammaproteobacteria</taxon>
        <taxon>Lysobacterales</taxon>
        <taxon>Lysobacteraceae</taxon>
        <taxon>Lysobacter</taxon>
    </lineage>
</organism>
<proteinExistence type="predicted"/>
<protein>
    <submittedName>
        <fullName evidence="1">Uncharacterized protein</fullName>
    </submittedName>
</protein>
<accession>A0ABY9PF07</accession>
<gene>
    <name evidence="1" type="ORF">RDV84_11070</name>
</gene>
<dbReference type="Proteomes" id="UP001229313">
    <property type="component" value="Chromosome"/>
</dbReference>
<evidence type="ECO:0000313" key="2">
    <source>
        <dbReference type="Proteomes" id="UP001229313"/>
    </source>
</evidence>
<name>A0ABY9PF07_9GAMM</name>
<dbReference type="RefSeq" id="WP_309153449.1">
    <property type="nucleotide sequence ID" value="NZ_CP133568.1"/>
</dbReference>
<dbReference type="EMBL" id="CP133568">
    <property type="protein sequence ID" value="WMT05355.1"/>
    <property type="molecule type" value="Genomic_DNA"/>
</dbReference>
<evidence type="ECO:0000313" key="1">
    <source>
        <dbReference type="EMBL" id="WMT05355.1"/>
    </source>
</evidence>
<reference evidence="1 2" key="1">
    <citation type="submission" date="2023-08" db="EMBL/GenBank/DDBJ databases">
        <title>The whole genome sequence of Lysobacter yananisis.</title>
        <authorList>
            <person name="Sun H."/>
        </authorList>
    </citation>
    <scope>NUCLEOTIDE SEQUENCE [LARGE SCALE GENOMIC DNA]</scope>
    <source>
        <strain evidence="1 2">SNNU513</strain>
    </source>
</reference>